<keyword evidence="4" id="KW-0997">Cell inner membrane</keyword>
<keyword evidence="7" id="KW-1185">Reference proteome</keyword>
<dbReference type="PANTHER" id="PTHR30024">
    <property type="entry name" value="ALIPHATIC SULFONATES-BINDING PROTEIN-RELATED"/>
    <property type="match status" value="1"/>
</dbReference>
<dbReference type="AlphaFoldDB" id="A0A4R1B537"/>
<evidence type="ECO:0000313" key="6">
    <source>
        <dbReference type="EMBL" id="TCJ11577.1"/>
    </source>
</evidence>
<keyword evidence="3" id="KW-1003">Cell membrane</keyword>
<dbReference type="EMBL" id="SJZB01000053">
    <property type="protein sequence ID" value="TCJ11577.1"/>
    <property type="molecule type" value="Genomic_DNA"/>
</dbReference>
<comment type="caution">
    <text evidence="6">The sequence shown here is derived from an EMBL/GenBank/DDBJ whole genome shotgun (WGS) entry which is preliminary data.</text>
</comment>
<evidence type="ECO:0000256" key="5">
    <source>
        <dbReference type="ARBA" id="ARBA00023136"/>
    </source>
</evidence>
<name>A0A4R1B537_9PROT</name>
<reference evidence="6 7" key="1">
    <citation type="submission" date="2019-03" db="EMBL/GenBank/DDBJ databases">
        <title>Genome sequence of Thiobacillaceae bacterium LSR1, a sulfur-oxidizing bacterium isolated from freshwater sediment.</title>
        <authorList>
            <person name="Li S."/>
        </authorList>
    </citation>
    <scope>NUCLEOTIDE SEQUENCE [LARGE SCALE GENOMIC DNA]</scope>
    <source>
        <strain evidence="6 7">LSR1</strain>
    </source>
</reference>
<dbReference type="SUPFAM" id="SSF53850">
    <property type="entry name" value="Periplasmic binding protein-like II"/>
    <property type="match status" value="1"/>
</dbReference>
<evidence type="ECO:0000256" key="3">
    <source>
        <dbReference type="ARBA" id="ARBA00022475"/>
    </source>
</evidence>
<dbReference type="InterPro" id="IPR044527">
    <property type="entry name" value="NrtA/CpmA_ABC-bd_dom"/>
</dbReference>
<gene>
    <name evidence="6" type="ORF">EZJ19_15440</name>
</gene>
<comment type="subcellular location">
    <subcellularLocation>
        <location evidence="1">Endomembrane system</location>
    </subcellularLocation>
</comment>
<dbReference type="Proteomes" id="UP000295443">
    <property type="component" value="Unassembled WGS sequence"/>
</dbReference>
<evidence type="ECO:0000256" key="1">
    <source>
        <dbReference type="ARBA" id="ARBA00004308"/>
    </source>
</evidence>
<dbReference type="Gene3D" id="3.40.190.10">
    <property type="entry name" value="Periplasmic binding protein-like II"/>
    <property type="match status" value="2"/>
</dbReference>
<accession>A0A4R1B537</accession>
<evidence type="ECO:0000256" key="2">
    <source>
        <dbReference type="ARBA" id="ARBA00022448"/>
    </source>
</evidence>
<protein>
    <submittedName>
        <fullName evidence="6">Nitrate ABC transporter substrate-binding protein</fullName>
    </submittedName>
</protein>
<keyword evidence="2" id="KW-0813">Transport</keyword>
<dbReference type="PANTHER" id="PTHR30024:SF43">
    <property type="entry name" value="BLL4572 PROTEIN"/>
    <property type="match status" value="1"/>
</dbReference>
<keyword evidence="5" id="KW-0472">Membrane</keyword>
<evidence type="ECO:0000256" key="4">
    <source>
        <dbReference type="ARBA" id="ARBA00022519"/>
    </source>
</evidence>
<dbReference type="CDD" id="cd13553">
    <property type="entry name" value="PBP2_NrtA_CpmA_like"/>
    <property type="match status" value="1"/>
</dbReference>
<organism evidence="6 7">
    <name type="scientific">Parasulfuritortus cantonensis</name>
    <dbReference type="NCBI Taxonomy" id="2528202"/>
    <lineage>
        <taxon>Bacteria</taxon>
        <taxon>Pseudomonadati</taxon>
        <taxon>Pseudomonadota</taxon>
        <taxon>Betaproteobacteria</taxon>
        <taxon>Nitrosomonadales</taxon>
        <taxon>Thiobacillaceae</taxon>
        <taxon>Parasulfuritortus</taxon>
    </lineage>
</organism>
<sequence>MSLVPPGVRSAAWAAGTEGLEKTALTFGIIPLTDCAPIVVAYEKGFFKKHGLDVTVSKEASWANIRDKVAIGALDGAHMLAGMPIAATLGVGATPKDTVTAFSMDLNGNGITVSNELYERMVAADPEAMKTRPTSARALKKVIDADKAAGKEPMTFAMVFPVSTHNYELRYWMASAGIDPDQDVRLIVIPPPQMVANLQSKNIVGYCVGEPWNQRAVEMGIGKSIITNYEIWNNNPEKVFGVNKEWADKYPNSHRAAVRALIEAAAWADLAENRKEVVKIISAKSYVNAPTDVVDNSMTGTWRYSKDEKLVALPDFNVFHRYAANFPWRSHAAWFITQMYRWGQLDRAVDIKKTASGIYLPEIYRQAAKEVGVAAPTIDWKPEGVNKANWTLKQATAPITMGPDMFFDGMKFDPSHMVDYIKGFKVSHLKVDMKALAKLNK</sequence>
<dbReference type="OrthoDB" id="9789215at2"/>
<dbReference type="GO" id="GO:0012505">
    <property type="term" value="C:endomembrane system"/>
    <property type="evidence" value="ECO:0007669"/>
    <property type="project" value="UniProtKB-SubCell"/>
</dbReference>
<dbReference type="Pfam" id="PF13379">
    <property type="entry name" value="NMT1_2"/>
    <property type="match status" value="1"/>
</dbReference>
<proteinExistence type="predicted"/>
<evidence type="ECO:0000313" key="7">
    <source>
        <dbReference type="Proteomes" id="UP000295443"/>
    </source>
</evidence>